<feature type="compositionally biased region" description="Basic and acidic residues" evidence="1">
    <location>
        <begin position="92"/>
        <end position="121"/>
    </location>
</feature>
<dbReference type="AlphaFoldDB" id="A0AAD1Y5I4"/>
<gene>
    <name evidence="2" type="ORF">ECRASSUSDP1_LOCUS26625</name>
</gene>
<comment type="caution">
    <text evidence="2">The sequence shown here is derived from an EMBL/GenBank/DDBJ whole genome shotgun (WGS) entry which is preliminary data.</text>
</comment>
<feature type="compositionally biased region" description="Basic and acidic residues" evidence="1">
    <location>
        <begin position="160"/>
        <end position="185"/>
    </location>
</feature>
<feature type="region of interest" description="Disordered" evidence="1">
    <location>
        <begin position="1"/>
        <end position="20"/>
    </location>
</feature>
<dbReference type="EMBL" id="CAMPGE010027456">
    <property type="protein sequence ID" value="CAI2385083.1"/>
    <property type="molecule type" value="Genomic_DNA"/>
</dbReference>
<keyword evidence="3" id="KW-1185">Reference proteome</keyword>
<sequence>MGAKAAKLKDRDVPAHNPLITPERYPKIDFRMHYFKDREESKETQIRQESHFTIINKNGVVDDGKTLVGLRKRNHMGKIYFIRRLPKKYGGKVEEDSQDFSERSSVKDEKSHSEQNFDEQSHQMLESQYVGEDERMIDNNLRSEESIDSDFNNLNNTNEDDGKIMLSDRKLEEKPINKRIQFKEPVEEDSEEDIETPQKEHDHQKEFNDSDDIHEEFRKQHEHPIEENKEDFDNSSSEEEVNEIPAIANPPSKEPDMFDMAPIARDESESSEGNEIEAVADEPVKKQEPPRKTIEEMESSSSDGNEIEAVANSPVPSDKEEEFVPPMKKKKSKKKKRIRPNEFDSDDD</sequence>
<evidence type="ECO:0000256" key="1">
    <source>
        <dbReference type="SAM" id="MobiDB-lite"/>
    </source>
</evidence>
<protein>
    <submittedName>
        <fullName evidence="2">Uncharacterized protein</fullName>
    </submittedName>
</protein>
<feature type="compositionally biased region" description="Basic and acidic residues" evidence="1">
    <location>
        <begin position="196"/>
        <end position="208"/>
    </location>
</feature>
<evidence type="ECO:0000313" key="3">
    <source>
        <dbReference type="Proteomes" id="UP001295684"/>
    </source>
</evidence>
<feature type="region of interest" description="Disordered" evidence="1">
    <location>
        <begin position="147"/>
        <end position="348"/>
    </location>
</feature>
<reference evidence="2" key="1">
    <citation type="submission" date="2023-07" db="EMBL/GenBank/DDBJ databases">
        <authorList>
            <consortium name="AG Swart"/>
            <person name="Singh M."/>
            <person name="Singh A."/>
            <person name="Seah K."/>
            <person name="Emmerich C."/>
        </authorList>
    </citation>
    <scope>NUCLEOTIDE SEQUENCE</scope>
    <source>
        <strain evidence="2">DP1</strain>
    </source>
</reference>
<organism evidence="2 3">
    <name type="scientific">Euplotes crassus</name>
    <dbReference type="NCBI Taxonomy" id="5936"/>
    <lineage>
        <taxon>Eukaryota</taxon>
        <taxon>Sar</taxon>
        <taxon>Alveolata</taxon>
        <taxon>Ciliophora</taxon>
        <taxon>Intramacronucleata</taxon>
        <taxon>Spirotrichea</taxon>
        <taxon>Hypotrichia</taxon>
        <taxon>Euplotida</taxon>
        <taxon>Euplotidae</taxon>
        <taxon>Moneuplotes</taxon>
    </lineage>
</organism>
<feature type="region of interest" description="Disordered" evidence="1">
    <location>
        <begin position="92"/>
        <end position="122"/>
    </location>
</feature>
<feature type="compositionally biased region" description="Acidic residues" evidence="1">
    <location>
        <begin position="269"/>
        <end position="280"/>
    </location>
</feature>
<dbReference type="Proteomes" id="UP001295684">
    <property type="component" value="Unassembled WGS sequence"/>
</dbReference>
<proteinExistence type="predicted"/>
<feature type="compositionally biased region" description="Basic residues" evidence="1">
    <location>
        <begin position="327"/>
        <end position="338"/>
    </location>
</feature>
<evidence type="ECO:0000313" key="2">
    <source>
        <dbReference type="EMBL" id="CAI2385083.1"/>
    </source>
</evidence>
<feature type="compositionally biased region" description="Basic and acidic residues" evidence="1">
    <location>
        <begin position="215"/>
        <end position="227"/>
    </location>
</feature>
<accession>A0AAD1Y5I4</accession>
<feature type="compositionally biased region" description="Basic and acidic residues" evidence="1">
    <location>
        <begin position="282"/>
        <end position="295"/>
    </location>
</feature>
<feature type="compositionally biased region" description="Acidic residues" evidence="1">
    <location>
        <begin position="186"/>
        <end position="195"/>
    </location>
</feature>
<name>A0AAD1Y5I4_EUPCR</name>